<accession>A0AAD7VCF2</accession>
<keyword evidence="1" id="KW-0479">Metal-binding</keyword>
<feature type="domain" description="C2H2-type" evidence="2">
    <location>
        <begin position="47"/>
        <end position="74"/>
    </location>
</feature>
<dbReference type="SUPFAM" id="SSF57667">
    <property type="entry name" value="beta-beta-alpha zinc fingers"/>
    <property type="match status" value="2"/>
</dbReference>
<protein>
    <submittedName>
        <fullName evidence="3">Zinc finger protein</fullName>
    </submittedName>
</protein>
<gene>
    <name evidence="3" type="ORF">O6P43_009137</name>
</gene>
<dbReference type="InterPro" id="IPR036236">
    <property type="entry name" value="Znf_C2H2_sf"/>
</dbReference>
<evidence type="ECO:0000313" key="4">
    <source>
        <dbReference type="Proteomes" id="UP001163823"/>
    </source>
</evidence>
<dbReference type="PROSITE" id="PS00028">
    <property type="entry name" value="ZINC_FINGER_C2H2_1"/>
    <property type="match status" value="3"/>
</dbReference>
<dbReference type="Pfam" id="PF13912">
    <property type="entry name" value="zf-C2H2_6"/>
    <property type="match status" value="3"/>
</dbReference>
<reference evidence="3" key="1">
    <citation type="journal article" date="2023" name="Science">
        <title>Elucidation of the pathway for biosynthesis of saponin adjuvants from the soapbark tree.</title>
        <authorList>
            <person name="Reed J."/>
            <person name="Orme A."/>
            <person name="El-Demerdash A."/>
            <person name="Owen C."/>
            <person name="Martin L.B.B."/>
            <person name="Misra R.C."/>
            <person name="Kikuchi S."/>
            <person name="Rejzek M."/>
            <person name="Martin A.C."/>
            <person name="Harkess A."/>
            <person name="Leebens-Mack J."/>
            <person name="Louveau T."/>
            <person name="Stephenson M.J."/>
            <person name="Osbourn A."/>
        </authorList>
    </citation>
    <scope>NUCLEOTIDE SEQUENCE</scope>
    <source>
        <strain evidence="3">S10</strain>
    </source>
</reference>
<evidence type="ECO:0000313" key="3">
    <source>
        <dbReference type="EMBL" id="KAJ7971048.1"/>
    </source>
</evidence>
<keyword evidence="4" id="KW-1185">Reference proteome</keyword>
<feature type="domain" description="C2H2-type" evidence="2">
    <location>
        <begin position="77"/>
        <end position="100"/>
    </location>
</feature>
<dbReference type="PROSITE" id="PS50157">
    <property type="entry name" value="ZINC_FINGER_C2H2_2"/>
    <property type="match status" value="3"/>
</dbReference>
<dbReference type="AlphaFoldDB" id="A0AAD7VCF2"/>
<proteinExistence type="predicted"/>
<dbReference type="KEGG" id="qsa:O6P43_009137"/>
<dbReference type="Proteomes" id="UP001163823">
    <property type="component" value="Chromosome 4"/>
</dbReference>
<name>A0AAD7VCF2_QUISA</name>
<dbReference type="PANTHER" id="PTHR46869">
    <property type="entry name" value="C2H2-LIKE ZINC FINGER PROTEIN"/>
    <property type="match status" value="1"/>
</dbReference>
<evidence type="ECO:0000256" key="1">
    <source>
        <dbReference type="PROSITE-ProRule" id="PRU00042"/>
    </source>
</evidence>
<dbReference type="EMBL" id="JARAOO010000004">
    <property type="protein sequence ID" value="KAJ7971048.1"/>
    <property type="molecule type" value="Genomic_DNA"/>
</dbReference>
<dbReference type="SMART" id="SM00355">
    <property type="entry name" value="ZnF_C2H2"/>
    <property type="match status" value="4"/>
</dbReference>
<comment type="caution">
    <text evidence="3">The sequence shown here is derived from an EMBL/GenBank/DDBJ whole genome shotgun (WGS) entry which is preliminary data.</text>
</comment>
<keyword evidence="1" id="KW-0863">Zinc-finger</keyword>
<sequence length="491" mass="55710">MSYCTKFSKAGGLRSVRCKMGFEDDPDTRYGLRGNLRKSLKFSGQESVCKVCDKGFESMRALFGHTRHHSGKQKKGIFCKECGEGFHSLRALTVHMKTHSEGFKVSHESGTSSSQKLVIDSLSDSKIHGLVVRRKRSRRTRYKIGTNLSFPNLNESSYVPLSKRDVEEGALCLMMLSRGVKHWDCFINSAAGTSENNSVTLEFKSSYQISKRIPDANETGNIVCDDERRFASDREKKNTLEVPIDIFCENIDYKMPRLHRESEILLNGTDSEMEGHVGTEVQLSEVEELGDDFLEEAGLDSMKYSLWKRALYDACDVKLMEKSGNKMYNHSDSDFLVDTQNKGEYNCKTSDKVFLSRQDLDGHHAVHKKNFSEFIAEDSETDNHERFFEQGLNGGTEVSYEVRVSKGYKCSICFKVFPSGQALGGHKRAHTVKNSRAKIEQGIRMRQEISDDTAELDLNNIPVMLKESADVDTRFTSWIIRNDNNHELLVV</sequence>
<dbReference type="GO" id="GO:0008270">
    <property type="term" value="F:zinc ion binding"/>
    <property type="evidence" value="ECO:0007669"/>
    <property type="project" value="UniProtKB-KW"/>
</dbReference>
<evidence type="ECO:0000259" key="2">
    <source>
        <dbReference type="PROSITE" id="PS50157"/>
    </source>
</evidence>
<dbReference type="Gene3D" id="3.30.160.60">
    <property type="entry name" value="Classic Zinc Finger"/>
    <property type="match status" value="2"/>
</dbReference>
<dbReference type="InterPro" id="IPR013087">
    <property type="entry name" value="Znf_C2H2_type"/>
</dbReference>
<dbReference type="PANTHER" id="PTHR46869:SF9">
    <property type="entry name" value="C2H2-TYPE DOMAIN-CONTAINING PROTEIN"/>
    <property type="match status" value="1"/>
</dbReference>
<organism evidence="3 4">
    <name type="scientific">Quillaja saponaria</name>
    <name type="common">Soap bark tree</name>
    <dbReference type="NCBI Taxonomy" id="32244"/>
    <lineage>
        <taxon>Eukaryota</taxon>
        <taxon>Viridiplantae</taxon>
        <taxon>Streptophyta</taxon>
        <taxon>Embryophyta</taxon>
        <taxon>Tracheophyta</taxon>
        <taxon>Spermatophyta</taxon>
        <taxon>Magnoliopsida</taxon>
        <taxon>eudicotyledons</taxon>
        <taxon>Gunneridae</taxon>
        <taxon>Pentapetalae</taxon>
        <taxon>rosids</taxon>
        <taxon>fabids</taxon>
        <taxon>Fabales</taxon>
        <taxon>Quillajaceae</taxon>
        <taxon>Quillaja</taxon>
    </lineage>
</organism>
<keyword evidence="1" id="KW-0862">Zinc</keyword>
<feature type="domain" description="C2H2-type" evidence="2">
    <location>
        <begin position="408"/>
        <end position="435"/>
    </location>
</feature>